<accession>A0A8J3Q9K6</accession>
<comment type="caution">
    <text evidence="2">The sequence shown here is derived from an EMBL/GenBank/DDBJ whole genome shotgun (WGS) entry which is preliminary data.</text>
</comment>
<keyword evidence="3" id="KW-1185">Reference proteome</keyword>
<dbReference type="Proteomes" id="UP000612899">
    <property type="component" value="Unassembled WGS sequence"/>
</dbReference>
<dbReference type="AlphaFoldDB" id="A0A8J3Q9K6"/>
<protein>
    <submittedName>
        <fullName evidence="2">Uncharacterized protein</fullName>
    </submittedName>
</protein>
<name>A0A8J3Q9K6_9ACTN</name>
<evidence type="ECO:0000313" key="3">
    <source>
        <dbReference type="Proteomes" id="UP000612899"/>
    </source>
</evidence>
<reference evidence="2" key="1">
    <citation type="submission" date="2021-01" db="EMBL/GenBank/DDBJ databases">
        <title>Whole genome shotgun sequence of Rhizocola hellebori NBRC 109834.</title>
        <authorList>
            <person name="Komaki H."/>
            <person name="Tamura T."/>
        </authorList>
    </citation>
    <scope>NUCLEOTIDE SEQUENCE</scope>
    <source>
        <strain evidence="2">NBRC 109834</strain>
    </source>
</reference>
<proteinExistence type="predicted"/>
<sequence>MNQQPSANHDAIPTTDRPWSPIPTSDPDAYLIPADAADRDHLVAALHLAVQATHRDLGCPACAESACTTAQHQPRLEQVRAWRTLADGIGRLPTLTGDEPMIRFDPQACRTWLDQGAARRAGIDEGFNSDAFTIAAGLEELLYLLHHEAAQHVWCTVAHLDDVEIWRTADSHGVDGGGILTADLTYMGTLVRLASLHQGSDEFTNDPTVRGVDAAVQALGHVARTNREYANLRRATGHPLTRTDTTADSDTGGVYTVVGVWLGDQPVPVGVIAGAHEVSGGDEGEHFPEGVWATSVTAADDHQAERDAIEQMRDDDA</sequence>
<evidence type="ECO:0000313" key="2">
    <source>
        <dbReference type="EMBL" id="GIH05693.1"/>
    </source>
</evidence>
<dbReference type="RefSeq" id="WP_203909540.1">
    <property type="nucleotide sequence ID" value="NZ_BONY01000021.1"/>
</dbReference>
<dbReference type="EMBL" id="BONY01000021">
    <property type="protein sequence ID" value="GIH05693.1"/>
    <property type="molecule type" value="Genomic_DNA"/>
</dbReference>
<organism evidence="2 3">
    <name type="scientific">Rhizocola hellebori</name>
    <dbReference type="NCBI Taxonomy" id="1392758"/>
    <lineage>
        <taxon>Bacteria</taxon>
        <taxon>Bacillati</taxon>
        <taxon>Actinomycetota</taxon>
        <taxon>Actinomycetes</taxon>
        <taxon>Micromonosporales</taxon>
        <taxon>Micromonosporaceae</taxon>
        <taxon>Rhizocola</taxon>
    </lineage>
</organism>
<gene>
    <name evidence="2" type="ORF">Rhe02_37600</name>
</gene>
<feature type="region of interest" description="Disordered" evidence="1">
    <location>
        <begin position="1"/>
        <end position="26"/>
    </location>
</feature>
<evidence type="ECO:0000256" key="1">
    <source>
        <dbReference type="SAM" id="MobiDB-lite"/>
    </source>
</evidence>